<feature type="region of interest" description="Disordered" evidence="1">
    <location>
        <begin position="375"/>
        <end position="434"/>
    </location>
</feature>
<dbReference type="InterPro" id="IPR050896">
    <property type="entry name" value="Mito_lipid_metab_GTPase"/>
</dbReference>
<dbReference type="EMBL" id="CP090163">
    <property type="protein sequence ID" value="UJO11888.1"/>
    <property type="molecule type" value="Genomic_DNA"/>
</dbReference>
<evidence type="ECO:0000313" key="3">
    <source>
        <dbReference type="Proteomes" id="UP000756132"/>
    </source>
</evidence>
<feature type="compositionally biased region" description="Acidic residues" evidence="1">
    <location>
        <begin position="410"/>
        <end position="421"/>
    </location>
</feature>
<dbReference type="GO" id="GO:0005739">
    <property type="term" value="C:mitochondrion"/>
    <property type="evidence" value="ECO:0007669"/>
    <property type="project" value="TreeGrafter"/>
</dbReference>
<gene>
    <name evidence="2" type="ORF">CLAFUR5_01339</name>
</gene>
<sequence length="714" mass="78239">MLTTCRVAQHHFNLKRLLPSERAAGLGLLRLHSRTQCPSRERRCFSITRHQRQDLTSEAPSPSLEPPRHIRDDATAFARSLPVVCPGCGGLSQTVELEAPGYYSQKQRNIKRRKAEDEDSIFQQAMSRLSGGDDASAKELPTRPDRDANQSSDILICDRCHDLVHQSKGNSILHPSMQSIQAIIESSPHKHNHIYHVLDAADFPLSLIPNLMSTLKLPRLRSQNRRSKTMNHAHGRQADVSFIITRSDLLAPQKEQVDRMMPYLQDVLRDALGRTKRNLRLGNVRCVSAKRGWWTPQVKQEIWDRGGAGWVVGKVNVGKSALFEVVFPKGRAAVGVKDTKLLAMLAPGASKAEVEDAAAAEQDLSAAENVALSASAGRQLPTEDISPTGVKESSDVSAAASEQATISKDVDEEADLDDEESTSLLPPVQPERQYPQMPIVSALPGTTASPIRVPFGKGKGELIDLPGVQRSSMETHIQPKHVPALVMKSRVIPEQHTLKAGQSLLLGGIIRLTPKTEGVTFLAYAFTPLRAHVTGDQKAVAIQTGLYEDGTLYTGTVENIATDKAKGRIKSAGTFQLAWDVTKKRAGPLTDRAAGKQKAENLPFIVYSADILIEGVGWIELVCQVRNRRKSLIPDALTAELGDNSPEKEALPEVEVFTPKGKFIGIRQPMNAWLIAGQKKVAKHAQRSRPRMSISMRKRKEGGGRSTSANVTPT</sequence>
<accession>A0A9Q8L823</accession>
<dbReference type="GeneID" id="71981217"/>
<dbReference type="InterPro" id="IPR027417">
    <property type="entry name" value="P-loop_NTPase"/>
</dbReference>
<dbReference type="AlphaFoldDB" id="A0A9Q8L823"/>
<reference evidence="2" key="1">
    <citation type="submission" date="2021-12" db="EMBL/GenBank/DDBJ databases">
        <authorList>
            <person name="Zaccaron A."/>
            <person name="Stergiopoulos I."/>
        </authorList>
    </citation>
    <scope>NUCLEOTIDE SEQUENCE</scope>
    <source>
        <strain evidence="2">Race5_Kim</strain>
    </source>
</reference>
<feature type="region of interest" description="Disordered" evidence="1">
    <location>
        <begin position="683"/>
        <end position="714"/>
    </location>
</feature>
<feature type="compositionally biased region" description="Basic residues" evidence="1">
    <location>
        <begin position="683"/>
        <end position="700"/>
    </location>
</feature>
<dbReference type="KEGG" id="ffu:CLAFUR5_01339"/>
<evidence type="ECO:0000256" key="1">
    <source>
        <dbReference type="SAM" id="MobiDB-lite"/>
    </source>
</evidence>
<organism evidence="2 3">
    <name type="scientific">Passalora fulva</name>
    <name type="common">Tomato leaf mold</name>
    <name type="synonym">Cladosporium fulvum</name>
    <dbReference type="NCBI Taxonomy" id="5499"/>
    <lineage>
        <taxon>Eukaryota</taxon>
        <taxon>Fungi</taxon>
        <taxon>Dikarya</taxon>
        <taxon>Ascomycota</taxon>
        <taxon>Pezizomycotina</taxon>
        <taxon>Dothideomycetes</taxon>
        <taxon>Dothideomycetidae</taxon>
        <taxon>Mycosphaerellales</taxon>
        <taxon>Mycosphaerellaceae</taxon>
        <taxon>Fulvia</taxon>
    </lineage>
</organism>
<dbReference type="SUPFAM" id="SSF52540">
    <property type="entry name" value="P-loop containing nucleoside triphosphate hydrolases"/>
    <property type="match status" value="1"/>
</dbReference>
<protein>
    <submittedName>
        <fullName evidence="2">Uncharacterized protein</fullName>
    </submittedName>
</protein>
<dbReference type="OrthoDB" id="1696305at2759"/>
<keyword evidence="3" id="KW-1185">Reference proteome</keyword>
<feature type="compositionally biased region" description="Basic and acidic residues" evidence="1">
    <location>
        <begin position="135"/>
        <end position="148"/>
    </location>
</feature>
<proteinExistence type="predicted"/>
<dbReference type="PANTHER" id="PTHR46434:SF1">
    <property type="entry name" value="GENETIC INTERACTOR OF PROHIBITINS 3, MITOCHONDRIAL"/>
    <property type="match status" value="1"/>
</dbReference>
<dbReference type="Proteomes" id="UP000756132">
    <property type="component" value="Chromosome 1"/>
</dbReference>
<dbReference type="PANTHER" id="PTHR46434">
    <property type="entry name" value="GENETIC INTERACTOR OF PROHIBITINS 3, MITOCHONDRIAL"/>
    <property type="match status" value="1"/>
</dbReference>
<name>A0A9Q8L823_PASFU</name>
<evidence type="ECO:0000313" key="2">
    <source>
        <dbReference type="EMBL" id="UJO11888.1"/>
    </source>
</evidence>
<feature type="region of interest" description="Disordered" evidence="1">
    <location>
        <begin position="127"/>
        <end position="151"/>
    </location>
</feature>
<reference evidence="2" key="2">
    <citation type="journal article" date="2022" name="Microb. Genom.">
        <title>A chromosome-scale genome assembly of the tomato pathogen Cladosporium fulvum reveals a compartmentalized genome architecture and the presence of a dispensable chromosome.</title>
        <authorList>
            <person name="Zaccaron A.Z."/>
            <person name="Chen L.H."/>
            <person name="Samaras A."/>
            <person name="Stergiopoulos I."/>
        </authorList>
    </citation>
    <scope>NUCLEOTIDE SEQUENCE</scope>
    <source>
        <strain evidence="2">Race5_Kim</strain>
    </source>
</reference>
<dbReference type="Gene3D" id="3.40.50.300">
    <property type="entry name" value="P-loop containing nucleotide triphosphate hydrolases"/>
    <property type="match status" value="1"/>
</dbReference>
<dbReference type="RefSeq" id="XP_047756254.1">
    <property type="nucleotide sequence ID" value="XM_047900487.1"/>
</dbReference>